<dbReference type="EMBL" id="CP151767">
    <property type="protein sequence ID" value="WZU66834.1"/>
    <property type="molecule type" value="Genomic_DNA"/>
</dbReference>
<dbReference type="RefSeq" id="WP_342076154.1">
    <property type="nucleotide sequence ID" value="NZ_CP151767.2"/>
</dbReference>
<sequence>MSRPPKPGLFLEQANYRQRRLRDAIRLLPILGAILFAIPLLWETGVGARAMIYVFLIWFGLIVLAAGLSFFLRDDPAQDAGKADEWSR</sequence>
<feature type="transmembrane region" description="Helical" evidence="1">
    <location>
        <begin position="24"/>
        <end position="42"/>
    </location>
</feature>
<keyword evidence="1" id="KW-0812">Transmembrane</keyword>
<dbReference type="Proteomes" id="UP001470809">
    <property type="component" value="Chromosome"/>
</dbReference>
<feature type="transmembrane region" description="Helical" evidence="1">
    <location>
        <begin position="48"/>
        <end position="72"/>
    </location>
</feature>
<reference evidence="3" key="1">
    <citation type="submission" date="2024-04" db="EMBL/GenBank/DDBJ databases">
        <title>Phylogenomic analyses of a clade within the roseobacter group suggest taxonomic reassignments of species of the genera Aestuariivita, Citreicella, Loktanella, Nautella, Pelagibaca, Ruegeria, Thalassobius, Thiobacimonas and Tropicibacter, and the proposal o.</title>
        <authorList>
            <person name="Jeon C.O."/>
        </authorList>
    </citation>
    <scope>NUCLEOTIDE SEQUENCE [LARGE SCALE GENOMIC DNA]</scope>
    <source>
        <strain evidence="3">SS1-5</strain>
    </source>
</reference>
<protein>
    <submittedName>
        <fullName evidence="2">Uncharacterized protein</fullName>
    </submittedName>
</protein>
<keyword evidence="1" id="KW-0472">Membrane</keyword>
<name>A0AAN0M8R8_9RHOB</name>
<evidence type="ECO:0000256" key="1">
    <source>
        <dbReference type="SAM" id="Phobius"/>
    </source>
</evidence>
<gene>
    <name evidence="2" type="ORF">AABB31_17810</name>
</gene>
<evidence type="ECO:0000313" key="3">
    <source>
        <dbReference type="Proteomes" id="UP001470809"/>
    </source>
</evidence>
<accession>A0AAN0M8R8</accession>
<keyword evidence="1" id="KW-1133">Transmembrane helix</keyword>
<dbReference type="AlphaFoldDB" id="A0AAN0M8R8"/>
<organism evidence="2 3">
    <name type="scientific">Yoonia rhodophyticola</name>
    <dbReference type="NCBI Taxonomy" id="3137370"/>
    <lineage>
        <taxon>Bacteria</taxon>
        <taxon>Pseudomonadati</taxon>
        <taxon>Pseudomonadota</taxon>
        <taxon>Alphaproteobacteria</taxon>
        <taxon>Rhodobacterales</taxon>
        <taxon>Paracoccaceae</taxon>
        <taxon>Yoonia</taxon>
    </lineage>
</organism>
<keyword evidence="3" id="KW-1185">Reference proteome</keyword>
<reference evidence="2 3" key="2">
    <citation type="submission" date="2024-08" db="EMBL/GenBank/DDBJ databases">
        <title>Phylogenomic analyses of a clade within the roseobacter group suggest taxonomic reassignments of species of the genera Aestuariivita, Citreicella, Loktanella, Nautella, Pelagibaca, Ruegeria, Thalassobius, Thiobacimonas and Tropicibacter, and the proposal o.</title>
        <authorList>
            <person name="Jeon C.O."/>
        </authorList>
    </citation>
    <scope>NUCLEOTIDE SEQUENCE [LARGE SCALE GENOMIC DNA]</scope>
    <source>
        <strain evidence="2 3">SS1-5</strain>
    </source>
</reference>
<proteinExistence type="predicted"/>
<evidence type="ECO:0000313" key="2">
    <source>
        <dbReference type="EMBL" id="WZU66834.1"/>
    </source>
</evidence>
<dbReference type="KEGG" id="yrh:AABB31_17810"/>